<accession>A0A2U1SQW3</accession>
<keyword evidence="4" id="KW-1185">Reference proteome</keyword>
<gene>
    <name evidence="3" type="ORF">C5689_10080</name>
</gene>
<dbReference type="OrthoDB" id="9787373at2"/>
<dbReference type="GO" id="GO:0016829">
    <property type="term" value="F:lyase activity"/>
    <property type="evidence" value="ECO:0007669"/>
    <property type="project" value="InterPro"/>
</dbReference>
<dbReference type="Pfam" id="PF07940">
    <property type="entry name" value="Hepar_II_III_C"/>
    <property type="match status" value="1"/>
</dbReference>
<dbReference type="Proteomes" id="UP000245137">
    <property type="component" value="Unassembled WGS sequence"/>
</dbReference>
<proteinExistence type="predicted"/>
<dbReference type="RefSeq" id="WP_108917219.1">
    <property type="nucleotide sequence ID" value="NZ_CP189553.1"/>
</dbReference>
<feature type="domain" description="Heparinase II/III-like C-terminal" evidence="2">
    <location>
        <begin position="309"/>
        <end position="549"/>
    </location>
</feature>
<comment type="caution">
    <text evidence="3">The sequence shown here is derived from an EMBL/GenBank/DDBJ whole genome shotgun (WGS) entry which is preliminary data.</text>
</comment>
<evidence type="ECO:0000313" key="4">
    <source>
        <dbReference type="Proteomes" id="UP000245137"/>
    </source>
</evidence>
<dbReference type="InterPro" id="IPR008929">
    <property type="entry name" value="Chondroitin_lyas"/>
</dbReference>
<organism evidence="3 4">
    <name type="scientific">Methylosinus sporium</name>
    <dbReference type="NCBI Taxonomy" id="428"/>
    <lineage>
        <taxon>Bacteria</taxon>
        <taxon>Pseudomonadati</taxon>
        <taxon>Pseudomonadota</taxon>
        <taxon>Alphaproteobacteria</taxon>
        <taxon>Hyphomicrobiales</taxon>
        <taxon>Methylocystaceae</taxon>
        <taxon>Methylosinus</taxon>
    </lineage>
</organism>
<sequence>MRLAKAAARGVASFARAVRGPYLVVQAMGVRPPERLYVAPQDIRTADPTVADEIYAGYFSFDGKVVEANGRSPFSIAPPSMAWRRSLVGFSWLRHLRAADRALARANARALVDDFLRTRADFIDDPAQEPSVVARRTLSWLAQSPILLDGADPDFYERFMRALARNIRVLLRAMGSERRASDRLLCATALAAFGVCADAGRKFELRATALLDAELLRQILPDGGHIGRNPETPVELLLDLLPLRQAYAARGRRPPERLTASIGAMIAFLRVLKHGDGALALFNGMGRAPPDRLATILAHADLAHADAGGAPSLDAPYSGYRRLQAGATAVIVDAGPPPPPQFSLAAHAGCLSFEYSIGPERIIVNCGAPPSGSEALRRLARSTAAHSTLIVEDRSSCRLEARPGRGRPEERIVAGPARVKAARRSTDSSHDLELSHDGYVRELGLSHERKLALSHDGAQLFGDDRLVALRHGARAEHFVLRFHLHPDVQVMGANARKVLLTSGGVDLVFEANADVSVEESVFFAAPAAARKSAQIVVDGRGVRDAHLRWSFSRVEEG</sequence>
<reference evidence="3 4" key="1">
    <citation type="journal article" date="2018" name="Appl. Microbiol. Biotechnol.">
        <title>Co-cultivation of the strictly anaerobic methanogen Methanosarcina barkeri with aerobic methanotrophs in an oxygen-limited membrane bioreactor.</title>
        <authorList>
            <person name="In 't Zandt M.H."/>
            <person name="van den Bosch T.J.M."/>
            <person name="Rijkers R."/>
            <person name="van Kessel M.A.H.J."/>
            <person name="Jetten M.S.M."/>
            <person name="Welte C.U."/>
        </authorList>
    </citation>
    <scope>NUCLEOTIDE SEQUENCE [LARGE SCALE GENOMIC DNA]</scope>
    <source>
        <strain evidence="3 4">DSM 17706</strain>
    </source>
</reference>
<dbReference type="InterPro" id="IPR012480">
    <property type="entry name" value="Hepar_II_III_C"/>
</dbReference>
<comment type="subcellular location">
    <subcellularLocation>
        <location evidence="1">Cell envelope</location>
    </subcellularLocation>
</comment>
<protein>
    <submittedName>
        <fullName evidence="3">Heparinase</fullName>
    </submittedName>
</protein>
<dbReference type="GO" id="GO:0030313">
    <property type="term" value="C:cell envelope"/>
    <property type="evidence" value="ECO:0007669"/>
    <property type="project" value="UniProtKB-SubCell"/>
</dbReference>
<dbReference type="Gene3D" id="1.50.10.100">
    <property type="entry name" value="Chondroitin AC/alginate lyase"/>
    <property type="match status" value="1"/>
</dbReference>
<evidence type="ECO:0000256" key="1">
    <source>
        <dbReference type="ARBA" id="ARBA00004196"/>
    </source>
</evidence>
<name>A0A2U1SQW3_METSR</name>
<dbReference type="EMBL" id="PUIV01000013">
    <property type="protein sequence ID" value="PWB93999.1"/>
    <property type="molecule type" value="Genomic_DNA"/>
</dbReference>
<dbReference type="Gene3D" id="2.70.98.70">
    <property type="match status" value="1"/>
</dbReference>
<dbReference type="AlphaFoldDB" id="A0A2U1SQW3"/>
<evidence type="ECO:0000259" key="2">
    <source>
        <dbReference type="Pfam" id="PF07940"/>
    </source>
</evidence>
<evidence type="ECO:0000313" key="3">
    <source>
        <dbReference type="EMBL" id="PWB93999.1"/>
    </source>
</evidence>